<evidence type="ECO:0000313" key="4">
    <source>
        <dbReference type="Proteomes" id="UP000663829"/>
    </source>
</evidence>
<sequence length="83" mass="8319">MANWGAGGFNTSGYSGQNGQNANQAAGYQPPTGMQGPYTGVQFQQPGGAGSVTLGANLPSVNPNNFSGPIHYGPSVTRPYGSG</sequence>
<organism evidence="2 4">
    <name type="scientific">Didymodactylos carnosus</name>
    <dbReference type="NCBI Taxonomy" id="1234261"/>
    <lineage>
        <taxon>Eukaryota</taxon>
        <taxon>Metazoa</taxon>
        <taxon>Spiralia</taxon>
        <taxon>Gnathifera</taxon>
        <taxon>Rotifera</taxon>
        <taxon>Eurotatoria</taxon>
        <taxon>Bdelloidea</taxon>
        <taxon>Philodinida</taxon>
        <taxon>Philodinidae</taxon>
        <taxon>Didymodactylos</taxon>
    </lineage>
</organism>
<dbReference type="Proteomes" id="UP000681722">
    <property type="component" value="Unassembled WGS sequence"/>
</dbReference>
<dbReference type="Proteomes" id="UP000663829">
    <property type="component" value="Unassembled WGS sequence"/>
</dbReference>
<proteinExistence type="predicted"/>
<evidence type="ECO:0000313" key="2">
    <source>
        <dbReference type="EMBL" id="CAF1290505.1"/>
    </source>
</evidence>
<accession>A0A815CZT3</accession>
<reference evidence="2" key="1">
    <citation type="submission" date="2021-02" db="EMBL/GenBank/DDBJ databases">
        <authorList>
            <person name="Nowell W R."/>
        </authorList>
    </citation>
    <scope>NUCLEOTIDE SEQUENCE</scope>
</reference>
<protein>
    <submittedName>
        <fullName evidence="2">Uncharacterized protein</fullName>
    </submittedName>
</protein>
<name>A0A815CZT3_9BILA</name>
<feature type="compositionally biased region" description="Gly residues" evidence="1">
    <location>
        <begin position="1"/>
        <end position="10"/>
    </location>
</feature>
<evidence type="ECO:0000256" key="1">
    <source>
        <dbReference type="SAM" id="MobiDB-lite"/>
    </source>
</evidence>
<dbReference type="AlphaFoldDB" id="A0A815CZT3"/>
<feature type="compositionally biased region" description="Low complexity" evidence="1">
    <location>
        <begin position="17"/>
        <end position="27"/>
    </location>
</feature>
<comment type="caution">
    <text evidence="2">The sequence shown here is derived from an EMBL/GenBank/DDBJ whole genome shotgun (WGS) entry which is preliminary data.</text>
</comment>
<feature type="region of interest" description="Disordered" evidence="1">
    <location>
        <begin position="1"/>
        <end position="83"/>
    </location>
</feature>
<evidence type="ECO:0000313" key="3">
    <source>
        <dbReference type="EMBL" id="CAF4096138.1"/>
    </source>
</evidence>
<dbReference type="EMBL" id="CAJOBC010032484">
    <property type="protein sequence ID" value="CAF4096138.1"/>
    <property type="molecule type" value="Genomic_DNA"/>
</dbReference>
<gene>
    <name evidence="2" type="ORF">GPM918_LOCUS28012</name>
    <name evidence="3" type="ORF">SRO942_LOCUS28454</name>
</gene>
<dbReference type="EMBL" id="CAJNOQ010012032">
    <property type="protein sequence ID" value="CAF1290505.1"/>
    <property type="molecule type" value="Genomic_DNA"/>
</dbReference>
<keyword evidence="4" id="KW-1185">Reference proteome</keyword>